<dbReference type="SUPFAM" id="SSF88697">
    <property type="entry name" value="PUA domain-like"/>
    <property type="match status" value="1"/>
</dbReference>
<keyword evidence="3" id="KW-1185">Reference proteome</keyword>
<dbReference type="Proteomes" id="UP000054144">
    <property type="component" value="Unassembled WGS sequence"/>
</dbReference>
<feature type="compositionally biased region" description="Polar residues" evidence="1">
    <location>
        <begin position="103"/>
        <end position="116"/>
    </location>
</feature>
<evidence type="ECO:0000313" key="2">
    <source>
        <dbReference type="EMBL" id="KIY47498.1"/>
    </source>
</evidence>
<organism evidence="2 3">
    <name type="scientific">Fistulina hepatica ATCC 64428</name>
    <dbReference type="NCBI Taxonomy" id="1128425"/>
    <lineage>
        <taxon>Eukaryota</taxon>
        <taxon>Fungi</taxon>
        <taxon>Dikarya</taxon>
        <taxon>Basidiomycota</taxon>
        <taxon>Agaricomycotina</taxon>
        <taxon>Agaricomycetes</taxon>
        <taxon>Agaricomycetidae</taxon>
        <taxon>Agaricales</taxon>
        <taxon>Fistulinaceae</taxon>
        <taxon>Fistulina</taxon>
    </lineage>
</organism>
<feature type="region of interest" description="Disordered" evidence="1">
    <location>
        <begin position="1"/>
        <end position="49"/>
    </location>
</feature>
<proteinExistence type="predicted"/>
<reference evidence="2 3" key="1">
    <citation type="journal article" date="2015" name="Fungal Genet. Biol.">
        <title>Evolution of novel wood decay mechanisms in Agaricales revealed by the genome sequences of Fistulina hepatica and Cylindrobasidium torrendii.</title>
        <authorList>
            <person name="Floudas D."/>
            <person name="Held B.W."/>
            <person name="Riley R."/>
            <person name="Nagy L.G."/>
            <person name="Koehler G."/>
            <person name="Ransdell A.S."/>
            <person name="Younus H."/>
            <person name="Chow J."/>
            <person name="Chiniquy J."/>
            <person name="Lipzen A."/>
            <person name="Tritt A."/>
            <person name="Sun H."/>
            <person name="Haridas S."/>
            <person name="LaButti K."/>
            <person name="Ohm R.A."/>
            <person name="Kues U."/>
            <person name="Blanchette R.A."/>
            <person name="Grigoriev I.V."/>
            <person name="Minto R.E."/>
            <person name="Hibbett D.S."/>
        </authorList>
    </citation>
    <scope>NUCLEOTIDE SEQUENCE [LARGE SCALE GENOMIC DNA]</scope>
    <source>
        <strain evidence="2 3">ATCC 64428</strain>
    </source>
</reference>
<name>A0A0D7A9K0_9AGAR</name>
<accession>A0A0D7A9K0</accession>
<dbReference type="EMBL" id="KN881933">
    <property type="protein sequence ID" value="KIY47498.1"/>
    <property type="molecule type" value="Genomic_DNA"/>
</dbReference>
<dbReference type="AlphaFoldDB" id="A0A0D7A9K0"/>
<dbReference type="InterPro" id="IPR015947">
    <property type="entry name" value="PUA-like_sf"/>
</dbReference>
<protein>
    <submittedName>
        <fullName evidence="2">Uncharacterized protein</fullName>
    </submittedName>
</protein>
<evidence type="ECO:0000256" key="1">
    <source>
        <dbReference type="SAM" id="MobiDB-lite"/>
    </source>
</evidence>
<feature type="region of interest" description="Disordered" evidence="1">
    <location>
        <begin position="103"/>
        <end position="122"/>
    </location>
</feature>
<sequence length="180" mass="20160">MPAERSSRQNLKQATLDGALVSVSPRTSPHKAGKAPSGKPSKPERLTTDAVISIKPEFARLISTREKNHEFRKYEISKGKAERLWLYESGPVSAIRYVMSTSKPKTQGQVNDSTGIGNDDFDAGKKESKFGYPVLGLWELKEPLKPEEMRQYGLSPPQSFCYVPKTLADARKLEDMEQLF</sequence>
<dbReference type="OrthoDB" id="2149705at2759"/>
<gene>
    <name evidence="2" type="ORF">FISHEDRAFT_74606</name>
</gene>
<evidence type="ECO:0000313" key="3">
    <source>
        <dbReference type="Proteomes" id="UP000054144"/>
    </source>
</evidence>